<organism evidence="2 3">
    <name type="scientific">Alistipes inops</name>
    <dbReference type="NCBI Taxonomy" id="1501391"/>
    <lineage>
        <taxon>Bacteria</taxon>
        <taxon>Pseudomonadati</taxon>
        <taxon>Bacteroidota</taxon>
        <taxon>Bacteroidia</taxon>
        <taxon>Bacteroidales</taxon>
        <taxon>Rikenellaceae</taxon>
        <taxon>Alistipes</taxon>
    </lineage>
</organism>
<comment type="caution">
    <text evidence="2">The sequence shown here is derived from an EMBL/GenBank/DDBJ whole genome shotgun (WGS) entry which is preliminary data.</text>
</comment>
<gene>
    <name evidence="2" type="ORF">LG35_06430</name>
</gene>
<feature type="repeat" description="TPR" evidence="1">
    <location>
        <begin position="21"/>
        <end position="54"/>
    </location>
</feature>
<evidence type="ECO:0008006" key="4">
    <source>
        <dbReference type="Google" id="ProtNLM"/>
    </source>
</evidence>
<protein>
    <recommendedName>
        <fullName evidence="4">Tetratricopeptide repeat protein</fullName>
    </recommendedName>
</protein>
<proteinExistence type="predicted"/>
<keyword evidence="1" id="KW-0802">TPR repeat</keyword>
<evidence type="ECO:0000256" key="1">
    <source>
        <dbReference type="PROSITE-ProRule" id="PRU00339"/>
    </source>
</evidence>
<dbReference type="InterPro" id="IPR019734">
    <property type="entry name" value="TPR_rpt"/>
</dbReference>
<evidence type="ECO:0000313" key="2">
    <source>
        <dbReference type="EMBL" id="KHE42180.1"/>
    </source>
</evidence>
<reference evidence="2 3" key="1">
    <citation type="submission" date="2014-09" db="EMBL/GenBank/DDBJ databases">
        <title>Alistipes sp. 627, sp. nov., a novel member of the family Rikenellaceae isolated from human faeces.</title>
        <authorList>
            <person name="Shkoporov A.N."/>
            <person name="Chaplin A.V."/>
            <person name="Motuzova O.V."/>
            <person name="Kafarskaia L.I."/>
            <person name="Khokhlova E.V."/>
            <person name="Efimov B.A."/>
        </authorList>
    </citation>
    <scope>NUCLEOTIDE SEQUENCE [LARGE SCALE GENOMIC DNA]</scope>
    <source>
        <strain evidence="2 3">627</strain>
    </source>
</reference>
<dbReference type="EMBL" id="JRGF01000006">
    <property type="protein sequence ID" value="KHE42180.1"/>
    <property type="molecule type" value="Genomic_DNA"/>
</dbReference>
<dbReference type="RefSeq" id="WP_022063573.1">
    <property type="nucleotide sequence ID" value="NZ_JRGF01000006.1"/>
</dbReference>
<name>A0ABR4YIT7_9BACT</name>
<dbReference type="Gene3D" id="1.25.40.10">
    <property type="entry name" value="Tetratricopeptide repeat domain"/>
    <property type="match status" value="1"/>
</dbReference>
<evidence type="ECO:0000313" key="3">
    <source>
        <dbReference type="Proteomes" id="UP000030889"/>
    </source>
</evidence>
<dbReference type="SUPFAM" id="SSF48452">
    <property type="entry name" value="TPR-like"/>
    <property type="match status" value="1"/>
</dbReference>
<dbReference type="PROSITE" id="PS50005">
    <property type="entry name" value="TPR"/>
    <property type="match status" value="1"/>
</dbReference>
<dbReference type="Proteomes" id="UP000030889">
    <property type="component" value="Unassembled WGS sequence"/>
</dbReference>
<accession>A0ABR4YIT7</accession>
<sequence length="78" mass="9353">MEHRQEIERLTAAIEASPEDMTLYAERGKIHFRAHDFGSALNDFNRVLLAEEHNEEIRQYVKMINEILEFRYNDIYNP</sequence>
<dbReference type="InterPro" id="IPR011990">
    <property type="entry name" value="TPR-like_helical_dom_sf"/>
</dbReference>
<keyword evidence="3" id="KW-1185">Reference proteome</keyword>